<evidence type="ECO:0000256" key="8">
    <source>
        <dbReference type="SAM" id="MobiDB-lite"/>
    </source>
</evidence>
<evidence type="ECO:0000259" key="9">
    <source>
        <dbReference type="Pfam" id="PF04104"/>
    </source>
</evidence>
<keyword evidence="5" id="KW-0479">Metal-binding</keyword>
<dbReference type="InterPro" id="IPR058560">
    <property type="entry name" value="DNA_primase_C"/>
</dbReference>
<keyword evidence="7" id="KW-0411">Iron-sulfur</keyword>
<reference evidence="10 11" key="1">
    <citation type="journal article" date="2022" name="bioRxiv">
        <title>Genomics of Preaxostyla Flagellates Illuminates Evolutionary Transitions and the Path Towards Mitochondrial Loss.</title>
        <authorList>
            <person name="Novak L.V.F."/>
            <person name="Treitli S.C."/>
            <person name="Pyrih J."/>
            <person name="Halakuc P."/>
            <person name="Pipaliya S.V."/>
            <person name="Vacek V."/>
            <person name="Brzon O."/>
            <person name="Soukal P."/>
            <person name="Eme L."/>
            <person name="Dacks J.B."/>
            <person name="Karnkowska A."/>
            <person name="Elias M."/>
            <person name="Hampl V."/>
        </authorList>
    </citation>
    <scope>NUCLEOTIDE SEQUENCE [LARGE SCALE GENOMIC DNA]</scope>
    <source>
        <strain evidence="10">NAU3</strain>
        <tissue evidence="10">Gut</tissue>
    </source>
</reference>
<evidence type="ECO:0000313" key="10">
    <source>
        <dbReference type="EMBL" id="KAK2941876.1"/>
    </source>
</evidence>
<gene>
    <name evidence="10" type="ORF">BLNAU_23216</name>
</gene>
<dbReference type="InterPro" id="IPR007238">
    <property type="entry name" value="DNA_primase_lsu_euk/arc"/>
</dbReference>
<keyword evidence="4" id="KW-0235">DNA replication</keyword>
<feature type="domain" description="DNA primase large subunit C-terminal" evidence="9">
    <location>
        <begin position="262"/>
        <end position="440"/>
    </location>
</feature>
<evidence type="ECO:0000313" key="11">
    <source>
        <dbReference type="Proteomes" id="UP001281761"/>
    </source>
</evidence>
<keyword evidence="3" id="KW-0639">Primosome</keyword>
<dbReference type="Pfam" id="PF26466">
    <property type="entry name" value="DNA_primase_lrg_N"/>
    <property type="match status" value="1"/>
</dbReference>
<evidence type="ECO:0000256" key="5">
    <source>
        <dbReference type="ARBA" id="ARBA00022723"/>
    </source>
</evidence>
<dbReference type="PANTHER" id="PTHR10537">
    <property type="entry name" value="DNA PRIMASE LARGE SUBUNIT"/>
    <property type="match status" value="1"/>
</dbReference>
<evidence type="ECO:0000256" key="6">
    <source>
        <dbReference type="ARBA" id="ARBA00023004"/>
    </source>
</evidence>
<comment type="cofactor">
    <cofactor evidence="1">
        <name>[4Fe-4S] cluster</name>
        <dbReference type="ChEBI" id="CHEBI:49883"/>
    </cofactor>
</comment>
<evidence type="ECO:0000256" key="2">
    <source>
        <dbReference type="ARBA" id="ARBA00022485"/>
    </source>
</evidence>
<evidence type="ECO:0000256" key="4">
    <source>
        <dbReference type="ARBA" id="ARBA00022705"/>
    </source>
</evidence>
<dbReference type="Pfam" id="PF04104">
    <property type="entry name" value="DNA_primase_lrg"/>
    <property type="match status" value="1"/>
</dbReference>
<dbReference type="PANTHER" id="PTHR10537:SF3">
    <property type="entry name" value="DNA PRIMASE LARGE SUBUNIT"/>
    <property type="match status" value="1"/>
</dbReference>
<feature type="region of interest" description="Disordered" evidence="8">
    <location>
        <begin position="450"/>
        <end position="480"/>
    </location>
</feature>
<feature type="compositionally biased region" description="Basic and acidic residues" evidence="8">
    <location>
        <begin position="453"/>
        <end position="472"/>
    </location>
</feature>
<keyword evidence="2" id="KW-0004">4Fe-4S</keyword>
<proteinExistence type="predicted"/>
<keyword evidence="11" id="KW-1185">Reference proteome</keyword>
<accession>A0ABQ9WTX6</accession>
<name>A0ABQ9WTX6_9EUKA</name>
<evidence type="ECO:0000256" key="1">
    <source>
        <dbReference type="ARBA" id="ARBA00001966"/>
    </source>
</evidence>
<protein>
    <submittedName>
        <fullName evidence="10">DNA primase large subunit</fullName>
    </submittedName>
</protein>
<dbReference type="Proteomes" id="UP001281761">
    <property type="component" value="Unassembled WGS sequence"/>
</dbReference>
<keyword evidence="6" id="KW-0408">Iron</keyword>
<comment type="caution">
    <text evidence="10">The sequence shown here is derived from an EMBL/GenBank/DDBJ whole genome shotgun (WGS) entry which is preliminary data.</text>
</comment>
<dbReference type="EMBL" id="JARBJD010000454">
    <property type="protein sequence ID" value="KAK2941876.1"/>
    <property type="molecule type" value="Genomic_DNA"/>
</dbReference>
<evidence type="ECO:0000256" key="3">
    <source>
        <dbReference type="ARBA" id="ARBA00022515"/>
    </source>
</evidence>
<evidence type="ECO:0000256" key="7">
    <source>
        <dbReference type="ARBA" id="ARBA00023014"/>
    </source>
</evidence>
<dbReference type="Gene3D" id="1.20.930.80">
    <property type="match status" value="1"/>
</dbReference>
<organism evidence="10 11">
    <name type="scientific">Blattamonas nauphoetae</name>
    <dbReference type="NCBI Taxonomy" id="2049346"/>
    <lineage>
        <taxon>Eukaryota</taxon>
        <taxon>Metamonada</taxon>
        <taxon>Preaxostyla</taxon>
        <taxon>Oxymonadida</taxon>
        <taxon>Blattamonas</taxon>
    </lineage>
</organism>
<sequence>MKPRSRLNPNAITLTKYDSIPTDILGLNSFYELGYARSLLHRRLSEEKITNPNELVDLYNRLLLDREFQAIFTKQGDINSHWILRLASAQSPETENAFIQNETKLFQIRYLRTTKEDRDNYMKDNGIEFEQLSEEHFRQLIGFLQFYPVYGQGNAKIPLQPHREDYYKVPWEQCPHLIEARKVLLFKGDAYVHTDYLVTPLAHDFEVGMRELSKRALNIYERIPLYDARLIDPLRAMVRRPQTALAGSDVPRMLTNETIEVLAPNSFPPCMLNLYLAMRTKHHLKYTGRVHFQLFLKGCQMNLEECLAFFRSEFSQSVGDNKFDREYAYGIRYNYGLEGKRQNWQPKNCNAIIRSLPGGDETHGCPFTFMDKKTLDGFLREGCCLTEKDGSNDIEDIMGHVFNDDNRRDCHLACSAYFRAKHDNTDPFAITPIESPNQYYSESLKYNIRKQKKKDEEEKAKNEKEAAEKTSGEIKPTVGV</sequence>